<dbReference type="Pfam" id="PF00535">
    <property type="entry name" value="Glycos_transf_2"/>
    <property type="match status" value="1"/>
</dbReference>
<evidence type="ECO:0000256" key="3">
    <source>
        <dbReference type="ARBA" id="ARBA00022679"/>
    </source>
</evidence>
<evidence type="ECO:0000313" key="6">
    <source>
        <dbReference type="EMBL" id="TBN13852.1"/>
    </source>
</evidence>
<dbReference type="OrthoDB" id="9800276at2"/>
<evidence type="ECO:0000256" key="4">
    <source>
        <dbReference type="SAM" id="Phobius"/>
    </source>
</evidence>
<evidence type="ECO:0000256" key="2">
    <source>
        <dbReference type="ARBA" id="ARBA00022676"/>
    </source>
</evidence>
<keyword evidence="2" id="KW-0328">Glycosyltransferase</keyword>
<dbReference type="SUPFAM" id="SSF53448">
    <property type="entry name" value="Nucleotide-diphospho-sugar transferases"/>
    <property type="match status" value="1"/>
</dbReference>
<feature type="transmembrane region" description="Helical" evidence="4">
    <location>
        <begin position="342"/>
        <end position="364"/>
    </location>
</feature>
<gene>
    <name evidence="6" type="ORF">EYD46_15270</name>
</gene>
<dbReference type="AlphaFoldDB" id="A0A4Q9FKC2"/>
<dbReference type="Gene3D" id="3.90.550.10">
    <property type="entry name" value="Spore Coat Polysaccharide Biosynthesis Protein SpsA, Chain A"/>
    <property type="match status" value="1"/>
</dbReference>
<comment type="caution">
    <text evidence="6">The sequence shown here is derived from an EMBL/GenBank/DDBJ whole genome shotgun (WGS) entry which is preliminary data.</text>
</comment>
<keyword evidence="7" id="KW-1185">Reference proteome</keyword>
<protein>
    <submittedName>
        <fullName evidence="6">Glycosyltransferase</fullName>
    </submittedName>
</protein>
<feature type="transmembrane region" description="Helical" evidence="4">
    <location>
        <begin position="6"/>
        <end position="26"/>
    </location>
</feature>
<accession>A0A4Q9FKC2</accession>
<feature type="transmembrane region" description="Helical" evidence="4">
    <location>
        <begin position="311"/>
        <end position="330"/>
    </location>
</feature>
<dbReference type="GO" id="GO:0016757">
    <property type="term" value="F:glycosyltransferase activity"/>
    <property type="evidence" value="ECO:0007669"/>
    <property type="project" value="UniProtKB-KW"/>
</dbReference>
<evidence type="ECO:0000259" key="5">
    <source>
        <dbReference type="Pfam" id="PF00535"/>
    </source>
</evidence>
<keyword evidence="3 6" id="KW-0808">Transferase</keyword>
<dbReference type="Proteomes" id="UP000292372">
    <property type="component" value="Unassembled WGS sequence"/>
</dbReference>
<organism evidence="6 7">
    <name type="scientific">Hyunsoonleella pacifica</name>
    <dbReference type="NCBI Taxonomy" id="1080224"/>
    <lineage>
        <taxon>Bacteria</taxon>
        <taxon>Pseudomonadati</taxon>
        <taxon>Bacteroidota</taxon>
        <taxon>Flavobacteriia</taxon>
        <taxon>Flavobacteriales</taxon>
        <taxon>Flavobacteriaceae</taxon>
    </lineage>
</organism>
<dbReference type="RefSeq" id="WP_130938036.1">
    <property type="nucleotide sequence ID" value="NZ_BMEE01000005.1"/>
</dbReference>
<comment type="similarity">
    <text evidence="1">Belongs to the glycosyltransferase 2 family.</text>
</comment>
<sequence>MIILDIALYALIIVVLIQVFFFLHIFGKFAFSKSKNVTNTSKTSVSVIICAKNEADNLSSFLPYIIEQEYEDFEIVLINDASKDNTLEVMKTFSEAHQNIKIVDVEPVETFWGNKKYPLTLGIKAAKHNVLLFTDADCKPLSKYWIKDMVSNFNSQTSIVLGYGAYSKVKNSLINKLIRFETLHAAMCYLSFAKLGMPYMGVGRNLAYTKRQFFEVNGFMKHMRIRSGDDDLFVNEAATSDNTSICVTANSFTTSKPKTSLKTWFKQKRRHVSTAKHYKLNHKITLGLLYISCLLFWILSITLLAFWHLPILVGALVLTRIIVIIATYGFSAKKLREKDLILLSPFLEIFLIIAQLAIFINNIISKPNYWK</sequence>
<keyword evidence="4" id="KW-0812">Transmembrane</keyword>
<dbReference type="PANTHER" id="PTHR43630">
    <property type="entry name" value="POLY-BETA-1,6-N-ACETYL-D-GLUCOSAMINE SYNTHASE"/>
    <property type="match status" value="1"/>
</dbReference>
<proteinExistence type="inferred from homology"/>
<evidence type="ECO:0000313" key="7">
    <source>
        <dbReference type="Proteomes" id="UP000292372"/>
    </source>
</evidence>
<keyword evidence="4" id="KW-1133">Transmembrane helix</keyword>
<name>A0A4Q9FKC2_9FLAO</name>
<dbReference type="PANTHER" id="PTHR43630:SF1">
    <property type="entry name" value="POLY-BETA-1,6-N-ACETYL-D-GLUCOSAMINE SYNTHASE"/>
    <property type="match status" value="1"/>
</dbReference>
<feature type="domain" description="Glycosyltransferase 2-like" evidence="5">
    <location>
        <begin position="46"/>
        <end position="180"/>
    </location>
</feature>
<dbReference type="InterPro" id="IPR029044">
    <property type="entry name" value="Nucleotide-diphossugar_trans"/>
</dbReference>
<feature type="transmembrane region" description="Helical" evidence="4">
    <location>
        <begin position="286"/>
        <end position="305"/>
    </location>
</feature>
<reference evidence="6 7" key="1">
    <citation type="journal article" date="2015" name="Int. J. Syst. Evol. Microbiol.">
        <title>Hyunsoonleella pacifica sp. nov., isolated from seawater of South Pacific Gyre.</title>
        <authorList>
            <person name="Gao X."/>
            <person name="Zhang Z."/>
            <person name="Dai X."/>
            <person name="Zhang X.H."/>
        </authorList>
    </citation>
    <scope>NUCLEOTIDE SEQUENCE [LARGE SCALE GENOMIC DNA]</scope>
    <source>
        <strain evidence="6 7">SW033</strain>
    </source>
</reference>
<keyword evidence="4" id="KW-0472">Membrane</keyword>
<evidence type="ECO:0000256" key="1">
    <source>
        <dbReference type="ARBA" id="ARBA00006739"/>
    </source>
</evidence>
<dbReference type="EMBL" id="SIRS01000006">
    <property type="protein sequence ID" value="TBN13852.1"/>
    <property type="molecule type" value="Genomic_DNA"/>
</dbReference>
<dbReference type="InterPro" id="IPR001173">
    <property type="entry name" value="Glyco_trans_2-like"/>
</dbReference>